<evidence type="ECO:0000313" key="1">
    <source>
        <dbReference type="EMBL" id="MBW8636276.1"/>
    </source>
</evidence>
<keyword evidence="1" id="KW-0808">Transferase</keyword>
<dbReference type="Pfam" id="PF08843">
    <property type="entry name" value="AbiEii"/>
    <property type="match status" value="1"/>
</dbReference>
<gene>
    <name evidence="1" type="ORF">K1W69_03670</name>
</gene>
<comment type="caution">
    <text evidence="1">The sequence shown here is derived from an EMBL/GenBank/DDBJ whole genome shotgun (WGS) entry which is preliminary data.</text>
</comment>
<dbReference type="InterPro" id="IPR014942">
    <property type="entry name" value="AbiEii"/>
</dbReference>
<evidence type="ECO:0000313" key="2">
    <source>
        <dbReference type="Proteomes" id="UP001196509"/>
    </source>
</evidence>
<proteinExistence type="predicted"/>
<dbReference type="AlphaFoldDB" id="A0AAE3D007"/>
<dbReference type="Proteomes" id="UP001196509">
    <property type="component" value="Unassembled WGS sequence"/>
</dbReference>
<dbReference type="EMBL" id="JAICBX010000001">
    <property type="protein sequence ID" value="MBW8636276.1"/>
    <property type="molecule type" value="Genomic_DNA"/>
</dbReference>
<keyword evidence="2" id="KW-1185">Reference proteome</keyword>
<name>A0AAE3D007_9HYPH</name>
<organism evidence="1 2">
    <name type="scientific">Flavimaribacter sediminis</name>
    <dbReference type="NCBI Taxonomy" id="2865987"/>
    <lineage>
        <taxon>Bacteria</taxon>
        <taxon>Pseudomonadati</taxon>
        <taxon>Pseudomonadota</taxon>
        <taxon>Alphaproteobacteria</taxon>
        <taxon>Hyphomicrobiales</taxon>
        <taxon>Rhizobiaceae</taxon>
        <taxon>Flavimaribacter</taxon>
    </lineage>
</organism>
<protein>
    <submittedName>
        <fullName evidence="1">Nucleotidyl transferase AbiEii/AbiGii toxin family protein</fullName>
    </submittedName>
</protein>
<reference evidence="1" key="1">
    <citation type="submission" date="2021-08" db="EMBL/GenBank/DDBJ databases">
        <title>Hoeflea bacterium WL0058 sp. nov., isolated from the sediment.</title>
        <authorList>
            <person name="Wang L."/>
            <person name="Zhang D."/>
        </authorList>
    </citation>
    <scope>NUCLEOTIDE SEQUENCE</scope>
    <source>
        <strain evidence="1">WL0058</strain>
    </source>
</reference>
<sequence>MSSCTRPSQWEDLLQQAYRIIDNVNRTHDLLTSWTFGGGTAMMLQINHRESHDIDLFLDDPQLLPYVTASVGELEFQIGAPSYNSDGVGHLKIAFEGVGEIDFIVTGHILDPYAKAIEILGREVDLETVPEIITKKIRFRGASIQPRDIFDIAAASNAGYGQQLRDALAEIAEYRDTAARRLDALNEDYVNATIQQLMLKPNFEATARHAIAIARSLLRS</sequence>
<dbReference type="GO" id="GO:0016740">
    <property type="term" value="F:transferase activity"/>
    <property type="evidence" value="ECO:0007669"/>
    <property type="project" value="UniProtKB-KW"/>
</dbReference>
<accession>A0AAE3D007</accession>